<protein>
    <recommendedName>
        <fullName evidence="5">Peptidoglycan hydrolase FlgJ</fullName>
    </recommendedName>
    <alternativeName>
        <fullName evidence="10">Muramidase FlgJ</fullName>
    </alternativeName>
</protein>
<dbReference type="GO" id="GO:0004040">
    <property type="term" value="F:amidase activity"/>
    <property type="evidence" value="ECO:0007669"/>
    <property type="project" value="InterPro"/>
</dbReference>
<dbReference type="NCBIfam" id="TIGR02541">
    <property type="entry name" value="flagell_FlgJ"/>
    <property type="match status" value="1"/>
</dbReference>
<evidence type="ECO:0000256" key="10">
    <source>
        <dbReference type="ARBA" id="ARBA00030835"/>
    </source>
</evidence>
<keyword evidence="12" id="KW-0282">Flagellum</keyword>
<comment type="similarity">
    <text evidence="4">In the C-terminal section; belongs to the glycosyl hydrolase 73 family.</text>
</comment>
<dbReference type="PRINTS" id="PR01002">
    <property type="entry name" value="FLGFLGJ"/>
</dbReference>
<dbReference type="PANTHER" id="PTHR33308:SF9">
    <property type="entry name" value="PEPTIDOGLYCAN HYDROLASE FLGJ"/>
    <property type="match status" value="1"/>
</dbReference>
<keyword evidence="12" id="KW-0966">Cell projection</keyword>
<dbReference type="GO" id="GO:0016798">
    <property type="term" value="F:hydrolase activity, acting on glycosyl bonds"/>
    <property type="evidence" value="ECO:0007669"/>
    <property type="project" value="UniProtKB-KW"/>
</dbReference>
<evidence type="ECO:0000256" key="5">
    <source>
        <dbReference type="ARBA" id="ARBA00013433"/>
    </source>
</evidence>
<keyword evidence="6" id="KW-0574">Periplasm</keyword>
<keyword evidence="7 12" id="KW-0378">Hydrolase</keyword>
<accession>A0A3B0Z6Y5</accession>
<dbReference type="GO" id="GO:0071555">
    <property type="term" value="P:cell wall organization"/>
    <property type="evidence" value="ECO:0007669"/>
    <property type="project" value="UniProtKB-KW"/>
</dbReference>
<name>A0A3B0Z6Y5_9ZZZZ</name>
<evidence type="ECO:0000259" key="11">
    <source>
        <dbReference type="SMART" id="SM00047"/>
    </source>
</evidence>
<evidence type="ECO:0000256" key="8">
    <source>
        <dbReference type="ARBA" id="ARBA00023295"/>
    </source>
</evidence>
<reference evidence="12" key="1">
    <citation type="submission" date="2018-06" db="EMBL/GenBank/DDBJ databases">
        <authorList>
            <person name="Zhirakovskaya E."/>
        </authorList>
    </citation>
    <scope>NUCLEOTIDE SEQUENCE</scope>
</reference>
<evidence type="ECO:0000256" key="4">
    <source>
        <dbReference type="ARBA" id="ARBA00007974"/>
    </source>
</evidence>
<keyword evidence="9" id="KW-0961">Cell wall biogenesis/degradation</keyword>
<dbReference type="Gene3D" id="2.10.70.40">
    <property type="entry name" value="peptidoglycan hydrolase"/>
    <property type="match status" value="1"/>
</dbReference>
<dbReference type="PANTHER" id="PTHR33308">
    <property type="entry name" value="PEPTIDOGLYCAN HYDROLASE FLGJ"/>
    <property type="match status" value="1"/>
</dbReference>
<evidence type="ECO:0000313" key="12">
    <source>
        <dbReference type="EMBL" id="VAW84740.1"/>
    </source>
</evidence>
<dbReference type="GO" id="GO:0071973">
    <property type="term" value="P:bacterial-type flagellum-dependent cell motility"/>
    <property type="evidence" value="ECO:0007669"/>
    <property type="project" value="TreeGrafter"/>
</dbReference>
<dbReference type="InterPro" id="IPR013377">
    <property type="entry name" value="FlgJ"/>
</dbReference>
<dbReference type="InterPro" id="IPR051056">
    <property type="entry name" value="Glycosyl_Hydrolase_73"/>
</dbReference>
<keyword evidence="12" id="KW-0969">Cilium</keyword>
<evidence type="ECO:0000256" key="3">
    <source>
        <dbReference type="ARBA" id="ARBA00006880"/>
    </source>
</evidence>
<comment type="function">
    <text evidence="1">Flagellum-specific muramidase which hydrolyzes the peptidoglycan layer to assemble the rod structure in the periplasmic space.</text>
</comment>
<dbReference type="Pfam" id="PF01832">
    <property type="entry name" value="Glucosaminidase"/>
    <property type="match status" value="1"/>
</dbReference>
<dbReference type="GO" id="GO:0042597">
    <property type="term" value="C:periplasmic space"/>
    <property type="evidence" value="ECO:0007669"/>
    <property type="project" value="UniProtKB-SubCell"/>
</dbReference>
<evidence type="ECO:0000256" key="1">
    <source>
        <dbReference type="ARBA" id="ARBA00002954"/>
    </source>
</evidence>
<sequence length="309" mass="34581">MTTTSSVYTDFHGLSQLKADVRNETSDESIEQVARQFESIFTQMMLKSMRDAAPTDGGLFDNDQSKMYREMFDKQLSLTMSEGRGIGLKEMLIRQLGGTPGETSVALDGEMKLNPLPERMASQSPLHSAYGTKEIEYRAERIESPREFVERMRPAAERAAEKLGVSPDVLISQSALETGWGKAIIQDPNGNNSHNMFGIKADSRWQGERIAVPTIEYDNGVARKEIHLFRAYGSYEESFNDYANFIQSNPRYENALSVVAIPQQYLAGLQQAGYATDPEYALKISKIMESNAIQQKPHPVQDSGHQPLI</sequence>
<evidence type="ECO:0000256" key="9">
    <source>
        <dbReference type="ARBA" id="ARBA00023316"/>
    </source>
</evidence>
<dbReference type="Pfam" id="PF10135">
    <property type="entry name" value="Rod-binding"/>
    <property type="match status" value="1"/>
</dbReference>
<evidence type="ECO:0000256" key="6">
    <source>
        <dbReference type="ARBA" id="ARBA00022764"/>
    </source>
</evidence>
<gene>
    <name evidence="12" type="ORF">MNBD_GAMMA17-1548</name>
</gene>
<comment type="subcellular location">
    <subcellularLocation>
        <location evidence="2">Periplasm</location>
    </subcellularLocation>
</comment>
<feature type="domain" description="Mannosyl-glycoprotein endo-beta-N-acetylglucosamidase-like" evidence="11">
    <location>
        <begin position="133"/>
        <end position="297"/>
    </location>
</feature>
<dbReference type="EMBL" id="UOFQ01000006">
    <property type="protein sequence ID" value="VAW84740.1"/>
    <property type="molecule type" value="Genomic_DNA"/>
</dbReference>
<keyword evidence="8" id="KW-0326">Glycosidase</keyword>
<dbReference type="Gene3D" id="1.10.530.10">
    <property type="match status" value="1"/>
</dbReference>
<organism evidence="12">
    <name type="scientific">hydrothermal vent metagenome</name>
    <dbReference type="NCBI Taxonomy" id="652676"/>
    <lineage>
        <taxon>unclassified sequences</taxon>
        <taxon>metagenomes</taxon>
        <taxon>ecological metagenomes</taxon>
    </lineage>
</organism>
<evidence type="ECO:0000256" key="2">
    <source>
        <dbReference type="ARBA" id="ARBA00004418"/>
    </source>
</evidence>
<dbReference type="InterPro" id="IPR002901">
    <property type="entry name" value="MGlyc_endo_b_GlcNAc-like_dom"/>
</dbReference>
<proteinExistence type="inferred from homology"/>
<dbReference type="GO" id="GO:0044780">
    <property type="term" value="P:bacterial-type flagellum assembly"/>
    <property type="evidence" value="ECO:0007669"/>
    <property type="project" value="InterPro"/>
</dbReference>
<comment type="similarity">
    <text evidence="3">In the N-terminal section; belongs to the FlgJ family.</text>
</comment>
<evidence type="ECO:0000256" key="7">
    <source>
        <dbReference type="ARBA" id="ARBA00022801"/>
    </source>
</evidence>
<dbReference type="InterPro" id="IPR019301">
    <property type="entry name" value="Flagellar_prot_FlgJ_N"/>
</dbReference>
<dbReference type="AlphaFoldDB" id="A0A3B0Z6Y5"/>
<dbReference type="SMART" id="SM00047">
    <property type="entry name" value="LYZ2"/>
    <property type="match status" value="1"/>
</dbReference>